<dbReference type="InterPro" id="IPR011650">
    <property type="entry name" value="Peptidase_M20_dimer"/>
</dbReference>
<proteinExistence type="predicted"/>
<dbReference type="Gene3D" id="3.40.630.10">
    <property type="entry name" value="Zn peptidases"/>
    <property type="match status" value="2"/>
</dbReference>
<dbReference type="AlphaFoldDB" id="A0A239U6K4"/>
<dbReference type="GO" id="GO:0006508">
    <property type="term" value="P:proteolysis"/>
    <property type="evidence" value="ECO:0007669"/>
    <property type="project" value="InterPro"/>
</dbReference>
<dbReference type="InterPro" id="IPR001160">
    <property type="entry name" value="Peptidase_M20C"/>
</dbReference>
<dbReference type="SUPFAM" id="SSF53187">
    <property type="entry name" value="Zn-dependent exopeptidases"/>
    <property type="match status" value="1"/>
</dbReference>
<evidence type="ECO:0000259" key="1">
    <source>
        <dbReference type="Pfam" id="PF07687"/>
    </source>
</evidence>
<dbReference type="PRINTS" id="PR00934">
    <property type="entry name" value="XHISDIPTASE"/>
</dbReference>
<reference evidence="2 3" key="1">
    <citation type="submission" date="2017-06" db="EMBL/GenBank/DDBJ databases">
        <authorList>
            <consortium name="Pathogen Informatics"/>
        </authorList>
    </citation>
    <scope>NUCLEOTIDE SEQUENCE [LARGE SCALE GENOMIC DNA]</scope>
    <source>
        <strain evidence="2 3">NCTC10570</strain>
    </source>
</reference>
<dbReference type="InterPro" id="IPR002933">
    <property type="entry name" value="Peptidase_M20"/>
</dbReference>
<keyword evidence="3" id="KW-1185">Reference proteome</keyword>
<evidence type="ECO:0000313" key="2">
    <source>
        <dbReference type="EMBL" id="SNV05570.1"/>
    </source>
</evidence>
<gene>
    <name evidence="2" type="primary">pepD</name>
    <name evidence="2" type="ORF">SAMEA4364220_02183</name>
</gene>
<dbReference type="eggNOG" id="COG2195">
    <property type="taxonomic scope" value="Bacteria"/>
</dbReference>
<dbReference type="PIRSF" id="PIRSF016599">
    <property type="entry name" value="Xaa-His_dipept"/>
    <property type="match status" value="1"/>
</dbReference>
<dbReference type="Proteomes" id="UP000215383">
    <property type="component" value="Chromosome 1"/>
</dbReference>
<protein>
    <submittedName>
        <fullName evidence="2">Cytosol non-specific dipeptidase</fullName>
        <ecNumber evidence="2">3.4.13.18</ecNumber>
    </submittedName>
</protein>
<dbReference type="SUPFAM" id="SSF55031">
    <property type="entry name" value="Bacterial exopeptidase dimerisation domain"/>
    <property type="match status" value="1"/>
</dbReference>
<dbReference type="RefSeq" id="WP_036254369.1">
    <property type="nucleotide sequence ID" value="NZ_LT906446.1"/>
</dbReference>
<dbReference type="InterPro" id="IPR036264">
    <property type="entry name" value="Bact_exopeptidase_dim_dom"/>
</dbReference>
<dbReference type="GO" id="GO:0070573">
    <property type="term" value="F:metallodipeptidase activity"/>
    <property type="evidence" value="ECO:0007669"/>
    <property type="project" value="TreeGrafter"/>
</dbReference>
<organism evidence="2 3">
    <name type="scientific">Megamonas hypermegale</name>
    <dbReference type="NCBI Taxonomy" id="158847"/>
    <lineage>
        <taxon>Bacteria</taxon>
        <taxon>Bacillati</taxon>
        <taxon>Bacillota</taxon>
        <taxon>Negativicutes</taxon>
        <taxon>Selenomonadales</taxon>
        <taxon>Selenomonadaceae</taxon>
        <taxon>Megamonas</taxon>
    </lineage>
</organism>
<dbReference type="Pfam" id="PF01546">
    <property type="entry name" value="Peptidase_M20"/>
    <property type="match status" value="1"/>
</dbReference>
<dbReference type="Pfam" id="PF07687">
    <property type="entry name" value="M20_dimer"/>
    <property type="match status" value="1"/>
</dbReference>
<sequence length="481" mass="53643">MTDKEIMDGVLAEFANMAAIPRPSNCERQISNFLKERALSFGCDVIQDEKHNLIIDKQAAPGCENWPRVILQAHMDMVCVAKEGVVYNPVTSPIKIINDGEYLRADGTSLGADDGIGVSAIMYLLQQDFQHGPIRAIFTVDEEQGMSGAKELDNKYLLDAKYLINCDSEDFDILTISSAGSVNIDAERRVTWHKPEYRFAYEFTIKDLHGGHSGEAINCGYANAVKIAAQAITFIGRKTEIELASFNSYKARNVIPSEATFVFTTPLSDVKVFNVVVSKINKYLTEAYGHTEKNFKVICKPCELPEKVMSDEDMRSIVDFINLSMTGVLKMSTVEKDLVELSANIGPVVTRENHVIIYCFPRSSVDILVEEITSLYKQLGKRCGVRVVSAEPAPGWPVNPDSKLKDIALETFKEQNGYDMQAKSMHAGLECSYFYAKNPHLDMVSIGPNNIDIHSPNERLELKTLVPHVKLIQGMIEKLDK</sequence>
<evidence type="ECO:0000313" key="3">
    <source>
        <dbReference type="Proteomes" id="UP000215383"/>
    </source>
</evidence>
<accession>A0A239U6K4</accession>
<keyword evidence="2" id="KW-0224">Dipeptidase</keyword>
<dbReference type="EC" id="3.4.13.18" evidence="2"/>
<dbReference type="FunFam" id="3.40.630.10:FF:000018">
    <property type="entry name" value="Aminoacyl-histidine dipeptidase PepD"/>
    <property type="match status" value="1"/>
</dbReference>
<dbReference type="GO" id="GO:0005829">
    <property type="term" value="C:cytosol"/>
    <property type="evidence" value="ECO:0007669"/>
    <property type="project" value="TreeGrafter"/>
</dbReference>
<dbReference type="PANTHER" id="PTHR43501">
    <property type="entry name" value="CYTOSOL NON-SPECIFIC DIPEPTIDASE"/>
    <property type="match status" value="1"/>
</dbReference>
<dbReference type="EMBL" id="LT906446">
    <property type="protein sequence ID" value="SNV05570.1"/>
    <property type="molecule type" value="Genomic_DNA"/>
</dbReference>
<name>A0A239U6K4_9FIRM</name>
<feature type="domain" description="Peptidase M20 dimerisation" evidence="1">
    <location>
        <begin position="202"/>
        <end position="291"/>
    </location>
</feature>
<dbReference type="NCBIfam" id="TIGR01893">
    <property type="entry name" value="aa-his-dipept"/>
    <property type="match status" value="1"/>
</dbReference>
<keyword evidence="2" id="KW-0378">Hydrolase</keyword>
<dbReference type="PANTHER" id="PTHR43501:SF1">
    <property type="entry name" value="CYTOSOL NON-SPECIFIC DIPEPTIDASE"/>
    <property type="match status" value="1"/>
</dbReference>
<dbReference type="GeneID" id="78508160"/>
<keyword evidence="2" id="KW-0645">Protease</keyword>